<organism evidence="3 4">
    <name type="scientific">Paraburkholderia solisilvae</name>
    <dbReference type="NCBI Taxonomy" id="624376"/>
    <lineage>
        <taxon>Bacteria</taxon>
        <taxon>Pseudomonadati</taxon>
        <taxon>Pseudomonadota</taxon>
        <taxon>Betaproteobacteria</taxon>
        <taxon>Burkholderiales</taxon>
        <taxon>Burkholderiaceae</taxon>
        <taxon>Paraburkholderia</taxon>
    </lineage>
</organism>
<reference evidence="3 4" key="1">
    <citation type="submission" date="2020-04" db="EMBL/GenBank/DDBJ databases">
        <authorList>
            <person name="De Canck E."/>
        </authorList>
    </citation>
    <scope>NUCLEOTIDE SEQUENCE [LARGE SCALE GENOMIC DNA]</scope>
    <source>
        <strain evidence="3 4">LMG 29739</strain>
    </source>
</reference>
<dbReference type="Pfam" id="PF11925">
    <property type="entry name" value="DUF3443"/>
    <property type="match status" value="1"/>
</dbReference>
<feature type="chain" id="PRO_5027060670" description="DUF3443 domain-containing protein" evidence="2">
    <location>
        <begin position="27"/>
        <end position="421"/>
    </location>
</feature>
<name>A0A6J5EZT2_9BURK</name>
<dbReference type="Proteomes" id="UP000494329">
    <property type="component" value="Unassembled WGS sequence"/>
</dbReference>
<dbReference type="AlphaFoldDB" id="A0A6J5EZT2"/>
<feature type="signal peptide" evidence="2">
    <location>
        <begin position="1"/>
        <end position="26"/>
    </location>
</feature>
<dbReference type="PROSITE" id="PS51257">
    <property type="entry name" value="PROKAR_LIPOPROTEIN"/>
    <property type="match status" value="1"/>
</dbReference>
<keyword evidence="4" id="KW-1185">Reference proteome</keyword>
<dbReference type="EMBL" id="CADIKF010000090">
    <property type="protein sequence ID" value="CAB3772110.1"/>
    <property type="molecule type" value="Genomic_DNA"/>
</dbReference>
<feature type="compositionally biased region" description="Low complexity" evidence="1">
    <location>
        <begin position="35"/>
        <end position="50"/>
    </location>
</feature>
<dbReference type="RefSeq" id="WP_343056919.1">
    <property type="nucleotide sequence ID" value="NZ_CADIKF010000090.1"/>
</dbReference>
<keyword evidence="2" id="KW-0732">Signal</keyword>
<sequence length="421" mass="42364">MQRTTRMMRWLKAAAAVLAVSLIAGCGGGGGGGSSSNTQNSPSSPAPSGSNQIAVVVNQGVSSVPNIPTVTVTVCAPGSASACQTIDNVLLDSKSFGLRITNTSLSSVLPNLPVLTSGSGNLAECALFADGLTWGTVRSADVHIGGEVATSIPVQVIGDLPAATVPSDNCTDTMPAPLVKDTASAMGANGILGVGVAVNDCGTQCSQPISSNNPSSYFSCPPNTTSANCTRVSVPGNQQVTNPIAHFPADNNGVIVQFPAVPDGGSPTVTGLVTFGINTQTNNAMPTTVTVLASGPAGDLEKSTFNGANNVDAFLDTGSNGLFFSASLPTCGSNAPDFYCPTSKQTFSATLLGVGSSAATVSFAADNATNLFNSGNFALSNLAGTPVRTTLDLGLPFYFGRTVYHGFDLSSTTGQAPFIAF</sequence>
<evidence type="ECO:0008006" key="5">
    <source>
        <dbReference type="Google" id="ProtNLM"/>
    </source>
</evidence>
<protein>
    <recommendedName>
        <fullName evidence="5">DUF3443 domain-containing protein</fullName>
    </recommendedName>
</protein>
<proteinExistence type="predicted"/>
<accession>A0A6J5EZT2</accession>
<evidence type="ECO:0000256" key="2">
    <source>
        <dbReference type="SAM" id="SignalP"/>
    </source>
</evidence>
<evidence type="ECO:0000313" key="4">
    <source>
        <dbReference type="Proteomes" id="UP000494329"/>
    </source>
</evidence>
<feature type="region of interest" description="Disordered" evidence="1">
    <location>
        <begin position="31"/>
        <end position="50"/>
    </location>
</feature>
<evidence type="ECO:0000313" key="3">
    <source>
        <dbReference type="EMBL" id="CAB3772110.1"/>
    </source>
</evidence>
<gene>
    <name evidence="3" type="ORF">LMG29739_06194</name>
</gene>
<dbReference type="InterPro" id="IPR021847">
    <property type="entry name" value="DUF3443"/>
</dbReference>
<evidence type="ECO:0000256" key="1">
    <source>
        <dbReference type="SAM" id="MobiDB-lite"/>
    </source>
</evidence>